<dbReference type="PANTHER" id="PTHR43399:SF4">
    <property type="entry name" value="CELL WALL-ASSOCIATED PROTEASE"/>
    <property type="match status" value="1"/>
</dbReference>
<keyword evidence="4 5" id="KW-0720">Serine protease</keyword>
<reference evidence="9" key="1">
    <citation type="submission" date="2020-08" db="EMBL/GenBank/DDBJ databases">
        <title>Lacibacter sp. S13-6-6 genome sequencing.</title>
        <authorList>
            <person name="Jin L."/>
        </authorList>
    </citation>
    <scope>NUCLEOTIDE SEQUENCE [LARGE SCALE GENOMIC DNA]</scope>
    <source>
        <strain evidence="9">S13-6-6</strain>
    </source>
</reference>
<dbReference type="InterPro" id="IPR036852">
    <property type="entry name" value="Peptidase_S8/S53_dom_sf"/>
</dbReference>
<evidence type="ECO:0000256" key="3">
    <source>
        <dbReference type="ARBA" id="ARBA00022801"/>
    </source>
</evidence>
<dbReference type="Pfam" id="PF00082">
    <property type="entry name" value="Peptidase_S8"/>
    <property type="match status" value="1"/>
</dbReference>
<dbReference type="InterPro" id="IPR023828">
    <property type="entry name" value="Peptidase_S8_Ser-AS"/>
</dbReference>
<dbReference type="SUPFAM" id="SSF49785">
    <property type="entry name" value="Galactose-binding domain-like"/>
    <property type="match status" value="1"/>
</dbReference>
<dbReference type="InterPro" id="IPR013320">
    <property type="entry name" value="ConA-like_dom_sf"/>
</dbReference>
<feature type="active site" description="Charge relay system" evidence="5">
    <location>
        <position position="465"/>
    </location>
</feature>
<name>A0A7G5XF38_9BACT</name>
<dbReference type="GO" id="GO:0004252">
    <property type="term" value="F:serine-type endopeptidase activity"/>
    <property type="evidence" value="ECO:0007669"/>
    <property type="project" value="UniProtKB-UniRule"/>
</dbReference>
<dbReference type="Gene3D" id="2.60.40.10">
    <property type="entry name" value="Immunoglobulins"/>
    <property type="match status" value="2"/>
</dbReference>
<evidence type="ECO:0000313" key="8">
    <source>
        <dbReference type="EMBL" id="QNA44091.1"/>
    </source>
</evidence>
<dbReference type="SUPFAM" id="SSF49899">
    <property type="entry name" value="Concanavalin A-like lectins/glucanases"/>
    <property type="match status" value="1"/>
</dbReference>
<feature type="active site" description="Charge relay system" evidence="5">
    <location>
        <position position="292"/>
    </location>
</feature>
<sequence length="1703" mass="186880">MNYRHPYVQPYSCSFRQLLHFTYLFRNMKKAFLLTVLLCSINSLIAQKKITTLRLKAGDVAIQGNMEAETITKEFRKGRFGEWTYIVLAFEKPVTNTQQLALKGMGIELLSYLPDNSYQVRMKRMPMFSQLFGTGVRAMINMPGSAKLGRELNTLLPLQQPQTILLINLQLQQGIKWNEVKETLAGYEVVLTKSDFLNQGLAQVNIPAKNITAVSNLPFVSFMNASFLQPTPLNQRERGLFGLTNLTNSEVAGRNLSGLGTTVGIGDNADPAHLDNTKNVLNRNPSFITNNHGRMVTGVVGGDGLIEERYKGVAPSSLLIVDLYDYILTKSATYFTDFGMTVTNNSYFTGLAGCPGNSDYNELSVYVDQQIYNNPFLQHIFSAGNDGGRTCSGYPISFATIKSGYQVGKNVLDVADYHVGTDALNLSSSKGPVEDGRLKPEITASGVSVFSTNANNTYNQGFGTSFSSPFVAGVWALLTERYKKLHANALPKSALLKAVLCNSADDRGNAGPDYGYGFGLVNSRRAVEVLENNRYFTGTLSTAGTSSQIIAVPANTRQVKVLLYWHDKEASPLASTALVNDLDLSVIDGVTTYLPWILNPSPATVNNPAVRGVDRINNIEQVTIDNPGANISINVSGFNVPNGPQEYFVVYEFLKDEIVLEHPYGGERFVPGVEEIIKWNAKDNSTNAFTIEVSVDDGATWSIVDANVPADQHRYRWFGVPNTPTNKGKVRVSRNGGGASATSPGNFTILAQPVITATVPCEGYVNLSWPAVSGATDYEVLQLNDGAFSTLGITTASTYRVSGLDKTQLYWFTVRARIADSLGLRAVARSITPTLATACTAAEFDNDLKIDSLLSPVHGRENTSIGLSATQPITVRIKNLDDVATSSTYTVSYQINGGAVVTESSSVSIAANATVNYTFAATANLSAPGIYNIKVTVKQTGDAQTANDEFTYVVKHIANPAVILPFAETFESTGSDEYKTNFFGLTNADRFDYLNTSNGRLRTFVNSGVAVNGSKAITLDAVNYNGVLAGNSVTGTINLSSYTATQGLRFDFNFKNHGQLKQPGTGVWMRGSDTQPWVLMYNLSNNQGNPGEVKRVSININELGQTVSSSFQVRFDQISSTSANNATYDINGYDQDDGFTFDDIRIVQASNDVLLTQLVAPDTFNCTPGNANITIKVKNTTATTFTNVPVYYRINNGTAVEGSIPSLAGNTELDYTFSTQADLSAFKAYEIDTWVQFSGDDYPVNDSINNRFVYSSPVISSFPYLERFDNSNGNWFTDTLSYSSWRWGMPSKTLMKRSASEGKGWFTTLNNSYKQNENSYLYSPCFNLSSLTQPVLSFSHITQQEDNCNCDYHTLEYSTDNGNTWQRLTATNGTNWFDSSSNQSWKKSIQRWHVSSTEVPNTSNIRFRIFLSSDEAAQYEGIGIDDIHIFEKATIYTGADVLNINQTVSGNNWVHFNSGGTRIASIHPMGQNLGSTEVSAYINAGPVRTMNNQYYLDRNLVIRSTIAPTDSVLIRFYFAEQEAKALIDATGCPLCIKLTDAYLAAVTKYNGSASFENGVLNDGADGTFQFIDSGKVDVVPFNNGYYAEFKVKSFSEFWINAVDMGLTQTVTDVNDITNAGIFIKNVYTDDAGGLFINAGNKTQIREMNIRIVNAMGQEVMSKQTSYSDTRLNINNLSSGIYFVEIRDRKGKEQFVKKIVRTSN</sequence>
<dbReference type="InterPro" id="IPR000209">
    <property type="entry name" value="Peptidase_S8/S53_dom"/>
</dbReference>
<dbReference type="InterPro" id="IPR026444">
    <property type="entry name" value="Secre_tail"/>
</dbReference>
<dbReference type="RefSeq" id="WP_182802353.1">
    <property type="nucleotide sequence ID" value="NZ_CP060007.1"/>
</dbReference>
<dbReference type="EMBL" id="CP060007">
    <property type="protein sequence ID" value="QNA44091.1"/>
    <property type="molecule type" value="Genomic_DNA"/>
</dbReference>
<evidence type="ECO:0000259" key="7">
    <source>
        <dbReference type="Pfam" id="PF18962"/>
    </source>
</evidence>
<dbReference type="KEGG" id="lacs:H4075_18760"/>
<evidence type="ECO:0000256" key="1">
    <source>
        <dbReference type="ARBA" id="ARBA00011073"/>
    </source>
</evidence>
<evidence type="ECO:0000256" key="4">
    <source>
        <dbReference type="ARBA" id="ARBA00022825"/>
    </source>
</evidence>
<dbReference type="Gene3D" id="2.60.120.380">
    <property type="match status" value="1"/>
</dbReference>
<keyword evidence="3 5" id="KW-0378">Hydrolase</keyword>
<proteinExistence type="inferred from homology"/>
<dbReference type="GO" id="GO:0005975">
    <property type="term" value="P:carbohydrate metabolic process"/>
    <property type="evidence" value="ECO:0007669"/>
    <property type="project" value="UniProtKB-ARBA"/>
</dbReference>
<dbReference type="InterPro" id="IPR051048">
    <property type="entry name" value="Peptidase_S8/S53_subtilisin"/>
</dbReference>
<evidence type="ECO:0000313" key="9">
    <source>
        <dbReference type="Proteomes" id="UP000515344"/>
    </source>
</evidence>
<dbReference type="GO" id="GO:0006508">
    <property type="term" value="P:proteolysis"/>
    <property type="evidence" value="ECO:0007669"/>
    <property type="project" value="UniProtKB-KW"/>
</dbReference>
<dbReference type="SUPFAM" id="SSF52743">
    <property type="entry name" value="Subtilisin-like"/>
    <property type="match status" value="1"/>
</dbReference>
<dbReference type="InterPro" id="IPR008979">
    <property type="entry name" value="Galactose-bd-like_sf"/>
</dbReference>
<dbReference type="Proteomes" id="UP000515344">
    <property type="component" value="Chromosome"/>
</dbReference>
<dbReference type="Gene3D" id="3.40.50.200">
    <property type="entry name" value="Peptidase S8/S53 domain"/>
    <property type="match status" value="1"/>
</dbReference>
<accession>A0A7G5XF38</accession>
<evidence type="ECO:0000259" key="6">
    <source>
        <dbReference type="Pfam" id="PF00082"/>
    </source>
</evidence>
<dbReference type="PROSITE" id="PS51892">
    <property type="entry name" value="SUBTILASE"/>
    <property type="match status" value="1"/>
</dbReference>
<dbReference type="InterPro" id="IPR013783">
    <property type="entry name" value="Ig-like_fold"/>
</dbReference>
<keyword evidence="9" id="KW-1185">Reference proteome</keyword>
<organism evidence="8 9">
    <name type="scientific">Lacibacter sediminis</name>
    <dbReference type="NCBI Taxonomy" id="2760713"/>
    <lineage>
        <taxon>Bacteria</taxon>
        <taxon>Pseudomonadati</taxon>
        <taxon>Bacteroidota</taxon>
        <taxon>Chitinophagia</taxon>
        <taxon>Chitinophagales</taxon>
        <taxon>Chitinophagaceae</taxon>
        <taxon>Lacibacter</taxon>
    </lineage>
</organism>
<evidence type="ECO:0000256" key="2">
    <source>
        <dbReference type="ARBA" id="ARBA00022670"/>
    </source>
</evidence>
<dbReference type="Gene3D" id="2.60.120.260">
    <property type="entry name" value="Galactose-binding domain-like"/>
    <property type="match status" value="1"/>
</dbReference>
<dbReference type="NCBIfam" id="TIGR04183">
    <property type="entry name" value="Por_Secre_tail"/>
    <property type="match status" value="1"/>
</dbReference>
<evidence type="ECO:0000256" key="5">
    <source>
        <dbReference type="PROSITE-ProRule" id="PRU01240"/>
    </source>
</evidence>
<gene>
    <name evidence="8" type="ORF">H4075_18760</name>
</gene>
<feature type="active site" description="Charge relay system" evidence="5">
    <location>
        <position position="267"/>
    </location>
</feature>
<protein>
    <submittedName>
        <fullName evidence="8">S8 family peptidase</fullName>
    </submittedName>
</protein>
<dbReference type="Pfam" id="PF18962">
    <property type="entry name" value="Por_Secre_tail"/>
    <property type="match status" value="1"/>
</dbReference>
<dbReference type="PROSITE" id="PS00138">
    <property type="entry name" value="SUBTILASE_SER"/>
    <property type="match status" value="1"/>
</dbReference>
<dbReference type="PANTHER" id="PTHR43399">
    <property type="entry name" value="SUBTILISIN-RELATED"/>
    <property type="match status" value="1"/>
</dbReference>
<comment type="similarity">
    <text evidence="1 5">Belongs to the peptidase S8 family.</text>
</comment>
<feature type="domain" description="Peptidase S8/S53" evidence="6">
    <location>
        <begin position="281"/>
        <end position="519"/>
    </location>
</feature>
<feature type="domain" description="Secretion system C-terminal sorting" evidence="7">
    <location>
        <begin position="1634"/>
        <end position="1698"/>
    </location>
</feature>
<keyword evidence="2 5" id="KW-0645">Protease</keyword>
<dbReference type="GO" id="GO:0004553">
    <property type="term" value="F:hydrolase activity, hydrolyzing O-glycosyl compounds"/>
    <property type="evidence" value="ECO:0007669"/>
    <property type="project" value="UniProtKB-ARBA"/>
</dbReference>